<gene>
    <name evidence="13" type="primary">baeS</name>
    <name evidence="13" type="ORF">Maq22A_c23430</name>
</gene>
<dbReference type="SUPFAM" id="SSF47384">
    <property type="entry name" value="Homodimeric domain of signal transducing histidine kinase"/>
    <property type="match status" value="2"/>
</dbReference>
<dbReference type="InterPro" id="IPR011006">
    <property type="entry name" value="CheY-like_superfamily"/>
</dbReference>
<feature type="domain" description="PAS" evidence="12">
    <location>
        <begin position="811"/>
        <end position="881"/>
    </location>
</feature>
<dbReference type="InterPro" id="IPR001789">
    <property type="entry name" value="Sig_transdc_resp-reg_receiver"/>
</dbReference>
<evidence type="ECO:0000256" key="1">
    <source>
        <dbReference type="ARBA" id="ARBA00000085"/>
    </source>
</evidence>
<dbReference type="GO" id="GO:0005524">
    <property type="term" value="F:ATP binding"/>
    <property type="evidence" value="ECO:0007669"/>
    <property type="project" value="UniProtKB-KW"/>
</dbReference>
<dbReference type="Gene3D" id="3.30.450.20">
    <property type="entry name" value="PAS domain"/>
    <property type="match status" value="2"/>
</dbReference>
<keyword evidence="6" id="KW-0418">Kinase</keyword>
<evidence type="ECO:0000256" key="5">
    <source>
        <dbReference type="ARBA" id="ARBA00022741"/>
    </source>
</evidence>
<dbReference type="PANTHER" id="PTHR43547">
    <property type="entry name" value="TWO-COMPONENT HISTIDINE KINASE"/>
    <property type="match status" value="1"/>
</dbReference>
<dbReference type="CDD" id="cd16922">
    <property type="entry name" value="HATPase_EvgS-ArcB-TorS-like"/>
    <property type="match status" value="1"/>
</dbReference>
<dbReference type="Gene3D" id="1.10.287.130">
    <property type="match status" value="2"/>
</dbReference>
<dbReference type="SMART" id="SM00388">
    <property type="entry name" value="HisKA"/>
    <property type="match status" value="2"/>
</dbReference>
<dbReference type="SMART" id="SM00091">
    <property type="entry name" value="PAS"/>
    <property type="match status" value="1"/>
</dbReference>
<reference evidence="13 14" key="1">
    <citation type="journal article" date="2015" name="Genome Announc.">
        <title>Complete Genome Sequence of Methylobacterium aquaticum Strain 22A, Isolated from Racomitrium japonicum Moss.</title>
        <authorList>
            <person name="Tani A."/>
            <person name="Ogura Y."/>
            <person name="Hayashi T."/>
            <person name="Kimbara K."/>
        </authorList>
    </citation>
    <scope>NUCLEOTIDE SEQUENCE [LARGE SCALE GENOMIC DNA]</scope>
    <source>
        <strain evidence="13 14">MA-22A</strain>
    </source>
</reference>
<proteinExistence type="predicted"/>
<keyword evidence="8" id="KW-0902">Two-component regulatory system</keyword>
<dbReference type="SUPFAM" id="SSF55781">
    <property type="entry name" value="GAF domain-like"/>
    <property type="match status" value="1"/>
</dbReference>
<dbReference type="SMART" id="SM00387">
    <property type="entry name" value="HATPase_c"/>
    <property type="match status" value="2"/>
</dbReference>
<dbReference type="NCBIfam" id="TIGR00229">
    <property type="entry name" value="sensory_box"/>
    <property type="match status" value="1"/>
</dbReference>
<keyword evidence="5" id="KW-0547">Nucleotide-binding</keyword>
<dbReference type="EMBL" id="AP014704">
    <property type="protein sequence ID" value="BAQ47640.1"/>
    <property type="molecule type" value="Genomic_DNA"/>
</dbReference>
<evidence type="ECO:0000256" key="8">
    <source>
        <dbReference type="ARBA" id="ARBA00023012"/>
    </source>
</evidence>
<evidence type="ECO:0000256" key="6">
    <source>
        <dbReference type="ARBA" id="ARBA00022777"/>
    </source>
</evidence>
<evidence type="ECO:0000259" key="11">
    <source>
        <dbReference type="PROSITE" id="PS50110"/>
    </source>
</evidence>
<feature type="modified residue" description="4-aspartylphosphate" evidence="9">
    <location>
        <position position="1242"/>
    </location>
</feature>
<dbReference type="CDD" id="cd00082">
    <property type="entry name" value="HisKA"/>
    <property type="match status" value="2"/>
</dbReference>
<dbReference type="PANTHER" id="PTHR43547:SF2">
    <property type="entry name" value="HYBRID SIGNAL TRANSDUCTION HISTIDINE KINASE C"/>
    <property type="match status" value="1"/>
</dbReference>
<feature type="modified residue" description="4-aspartylphosphate" evidence="9">
    <location>
        <position position="717"/>
    </location>
</feature>
<dbReference type="SMART" id="SM00448">
    <property type="entry name" value="REC"/>
    <property type="match status" value="2"/>
</dbReference>
<evidence type="ECO:0000256" key="9">
    <source>
        <dbReference type="PROSITE-ProRule" id="PRU00169"/>
    </source>
</evidence>
<dbReference type="InterPro" id="IPR004358">
    <property type="entry name" value="Sig_transdc_His_kin-like_C"/>
</dbReference>
<dbReference type="CDD" id="cd18161">
    <property type="entry name" value="REC_hyHK_blue-like"/>
    <property type="match status" value="1"/>
</dbReference>
<dbReference type="InterPro" id="IPR003661">
    <property type="entry name" value="HisK_dim/P_dom"/>
</dbReference>
<keyword evidence="3 9" id="KW-0597">Phosphoprotein</keyword>
<dbReference type="SUPFAM" id="SSF55874">
    <property type="entry name" value="ATPase domain of HSP90 chaperone/DNA topoisomerase II/histidine kinase"/>
    <property type="match status" value="2"/>
</dbReference>
<dbReference type="InterPro" id="IPR035965">
    <property type="entry name" value="PAS-like_dom_sf"/>
</dbReference>
<evidence type="ECO:0000259" key="12">
    <source>
        <dbReference type="PROSITE" id="PS50112"/>
    </source>
</evidence>
<dbReference type="InterPro" id="IPR036890">
    <property type="entry name" value="HATPase_C_sf"/>
</dbReference>
<dbReference type="CDD" id="cd16919">
    <property type="entry name" value="HATPase_CckA-like"/>
    <property type="match status" value="1"/>
</dbReference>
<dbReference type="SUPFAM" id="SSF52172">
    <property type="entry name" value="CheY-like"/>
    <property type="match status" value="2"/>
</dbReference>
<dbReference type="PROSITE" id="PS50110">
    <property type="entry name" value="RESPONSE_REGULATORY"/>
    <property type="match status" value="2"/>
</dbReference>
<dbReference type="STRING" id="270351.Maq22A_c23430"/>
<dbReference type="RefSeq" id="WP_197682143.1">
    <property type="nucleotide sequence ID" value="NZ_AP014704.1"/>
</dbReference>
<dbReference type="Gene3D" id="3.30.565.10">
    <property type="entry name" value="Histidine kinase-like ATPase, C-terminal domain"/>
    <property type="match status" value="2"/>
</dbReference>
<dbReference type="Pfam" id="PF00072">
    <property type="entry name" value="Response_reg"/>
    <property type="match status" value="2"/>
</dbReference>
<dbReference type="InterPro" id="IPR036097">
    <property type="entry name" value="HisK_dim/P_sf"/>
</dbReference>
<name>A0A0C6FWN5_9HYPH</name>
<dbReference type="SUPFAM" id="SSF55785">
    <property type="entry name" value="PYP-like sensor domain (PAS domain)"/>
    <property type="match status" value="1"/>
</dbReference>
<dbReference type="Gene3D" id="3.40.50.2300">
    <property type="match status" value="2"/>
</dbReference>
<feature type="domain" description="Histidine kinase" evidence="10">
    <location>
        <begin position="945"/>
        <end position="1169"/>
    </location>
</feature>
<dbReference type="PATRIC" id="fig|270351.10.peg.4509"/>
<dbReference type="PROSITE" id="PS50112">
    <property type="entry name" value="PAS"/>
    <property type="match status" value="1"/>
</dbReference>
<evidence type="ECO:0000256" key="4">
    <source>
        <dbReference type="ARBA" id="ARBA00022679"/>
    </source>
</evidence>
<dbReference type="EC" id="2.7.13.3" evidence="2"/>
<evidence type="ECO:0000313" key="14">
    <source>
        <dbReference type="Proteomes" id="UP000061432"/>
    </source>
</evidence>
<feature type="domain" description="Histidine kinase" evidence="10">
    <location>
        <begin position="392"/>
        <end position="610"/>
    </location>
</feature>
<dbReference type="Pfam" id="PF00512">
    <property type="entry name" value="HisKA"/>
    <property type="match status" value="2"/>
</dbReference>
<dbReference type="Pfam" id="PF08448">
    <property type="entry name" value="PAS_4"/>
    <property type="match status" value="1"/>
</dbReference>
<evidence type="ECO:0000256" key="3">
    <source>
        <dbReference type="ARBA" id="ARBA00022553"/>
    </source>
</evidence>
<feature type="domain" description="Response regulatory" evidence="11">
    <location>
        <begin position="1192"/>
        <end position="1308"/>
    </location>
</feature>
<keyword evidence="4" id="KW-0808">Transferase</keyword>
<dbReference type="InterPro" id="IPR013656">
    <property type="entry name" value="PAS_4"/>
</dbReference>
<dbReference type="Pfam" id="PF02518">
    <property type="entry name" value="HATPase_c"/>
    <property type="match status" value="2"/>
</dbReference>
<evidence type="ECO:0000256" key="7">
    <source>
        <dbReference type="ARBA" id="ARBA00022840"/>
    </source>
</evidence>
<organism evidence="13 14">
    <name type="scientific">Methylobacterium aquaticum</name>
    <dbReference type="NCBI Taxonomy" id="270351"/>
    <lineage>
        <taxon>Bacteria</taxon>
        <taxon>Pseudomonadati</taxon>
        <taxon>Pseudomonadota</taxon>
        <taxon>Alphaproteobacteria</taxon>
        <taxon>Hyphomicrobiales</taxon>
        <taxon>Methylobacteriaceae</taxon>
        <taxon>Methylobacterium</taxon>
    </lineage>
</organism>
<dbReference type="PROSITE" id="PS50109">
    <property type="entry name" value="HIS_KIN"/>
    <property type="match status" value="2"/>
</dbReference>
<comment type="catalytic activity">
    <reaction evidence="1">
        <text>ATP + protein L-histidine = ADP + protein N-phospho-L-histidine.</text>
        <dbReference type="EC" id="2.7.13.3"/>
    </reaction>
</comment>
<sequence length="1311" mass="141728">MTTHSTRPTPIAVTAESSRAELLDEIARLRGIVSRHGLDEAGEPEADIGFMAGGGEMGALMRSMDWSRTAFGPVSGWSQALRSAVSICLTTRFPVVLYYGPERALIYNDAWRPVVGDKHPWSFGRAGTEVWAEIWDIIGPMFDTVFETGEATWSDDQLLPLNRFGYVEECYFYYSYSPIRGEQGRVEGIFTAVAETTQRVLADRRTRFLRDLAGRSIEAKSTAEAYAIAAEVLAGDPHDVPFALLFTLDADGAGLTLAGHAAMPGAADRVALAGDTADDPWGLRRVAETGTPVLLEGLDSLMPGLPGGPWPEPVTQARVVPVIAGQGGRTSGIAVLGVSPRLRFDERYQAFCEQVASNLSAAVSNALTYQEERARAERLAELDRAKTLFFSNVSHEFRTPLTLMLSPLEEILAKPEGRVPPDDRALAGVAHRNGLRLLRLVNGLLDFSRVEAGRTRAAFRPTDLPRFTAELAGNFRSLCEQAGLDLVVDCPPLDALVPLDPDMWEKVVLNLLSNAFKFTFEGSIAVMVRREADCAVLTVADTGTGIPAEELPRLFERFHRVEGARGRTFEGSGIGLALVQELVRLHHGSIRVESEPGRGSAFHVSLPFRQSDAPADLVEGPSQVSTAVRAEAFVAEARRWMSGETEVGTALDLAATRDEAPSVPAVGRILLADDNADMRDHVRRLLVERGYTVETAPDGEAALAAARARRPDLLLTDVMMPRLDGFGLLAAVRGDERLRDLPVIMLSARAGDEAKVEGLGAGADDYLTKPFSARELLARVGTNLQLARVRREAAEALRRANEGLEAEVVRRTAERNRLWETTNDLMGTAGLDGFLKVVNPAWAAVLGWNEAELLERPFVDFVEPGDHAATADVVARLARGESVSGFVDRVLTKSGGRRTVMWTAVPDPGTALFHIVGRDLTDQHRAEEQLRQSQKMEAVGQLTGGIAHDFNNLLTGISGALELLESRIGQGRYTDVPRYVAAAQGASKRAAALTHRLLAFSRRQTLDPKPTDANRLIAGMEELVRRTIGPAIHLEVVAAGGLWATLVDPPQLENALLNLCINARDAMPDGGRITVETANKWLDGRAARERDLQAGQYVSICVTDTGTGMPPDVVGKVFDPFFTTKPIGQGTGLGLSMIHGFVRQSGGQVRVYSEVGQGTTMCLYLPRHYGEAENLDAAPDLAHAPRAEQGETVLIVDDEPTVRLLVTEVLQDLGYTAIEAADGAAGLKVLQSDVRIDLLVTDVGLPGGMNGRQVADAARVSRPGLKVLFITGYAENAVLGNGHLEPGMQVLTKPFAMEDLASRIKDLIGRG</sequence>
<dbReference type="FunFam" id="3.30.565.10:FF:000037">
    <property type="entry name" value="Hybrid sensor histidine kinase/response regulator"/>
    <property type="match status" value="1"/>
</dbReference>
<dbReference type="GO" id="GO:0000155">
    <property type="term" value="F:phosphorelay sensor kinase activity"/>
    <property type="evidence" value="ECO:0007669"/>
    <property type="project" value="InterPro"/>
</dbReference>
<evidence type="ECO:0000256" key="2">
    <source>
        <dbReference type="ARBA" id="ARBA00012438"/>
    </source>
</evidence>
<accession>A0A0C6FWN5</accession>
<dbReference type="InterPro" id="IPR003594">
    <property type="entry name" value="HATPase_dom"/>
</dbReference>
<protein>
    <recommendedName>
        <fullName evidence="2">histidine kinase</fullName>
        <ecNumber evidence="2">2.7.13.3</ecNumber>
    </recommendedName>
</protein>
<dbReference type="InterPro" id="IPR005467">
    <property type="entry name" value="His_kinase_dom"/>
</dbReference>
<dbReference type="CDD" id="cd17574">
    <property type="entry name" value="REC_OmpR"/>
    <property type="match status" value="1"/>
</dbReference>
<dbReference type="PRINTS" id="PR00344">
    <property type="entry name" value="BCTRLSENSOR"/>
</dbReference>
<evidence type="ECO:0000259" key="10">
    <source>
        <dbReference type="PROSITE" id="PS50109"/>
    </source>
</evidence>
<dbReference type="CDD" id="cd00130">
    <property type="entry name" value="PAS"/>
    <property type="match status" value="1"/>
</dbReference>
<reference evidence="14" key="2">
    <citation type="submission" date="2015-01" db="EMBL/GenBank/DDBJ databases">
        <title>Complete genome sequence of Methylobacterium aquaticum strain 22A.</title>
        <authorList>
            <person name="Tani A."/>
            <person name="Ogura Y."/>
            <person name="Hayashi T."/>
        </authorList>
    </citation>
    <scope>NUCLEOTIDE SEQUENCE [LARGE SCALE GENOMIC DNA]</scope>
    <source>
        <strain evidence="14">MA-22A</strain>
    </source>
</reference>
<evidence type="ECO:0000313" key="13">
    <source>
        <dbReference type="EMBL" id="BAQ47640.1"/>
    </source>
</evidence>
<dbReference type="Gene3D" id="3.30.450.40">
    <property type="match status" value="1"/>
</dbReference>
<keyword evidence="7" id="KW-0067">ATP-binding</keyword>
<dbReference type="KEGG" id="maqu:Maq22A_c23430"/>
<dbReference type="InterPro" id="IPR029016">
    <property type="entry name" value="GAF-like_dom_sf"/>
</dbReference>
<dbReference type="InterPro" id="IPR000014">
    <property type="entry name" value="PAS"/>
</dbReference>
<feature type="domain" description="Response regulatory" evidence="11">
    <location>
        <begin position="668"/>
        <end position="784"/>
    </location>
</feature>
<dbReference type="Proteomes" id="UP000061432">
    <property type="component" value="Chromosome"/>
</dbReference>